<feature type="region of interest" description="Disordered" evidence="1">
    <location>
        <begin position="110"/>
        <end position="154"/>
    </location>
</feature>
<keyword evidence="2" id="KW-0472">Membrane</keyword>
<feature type="transmembrane region" description="Helical" evidence="2">
    <location>
        <begin position="66"/>
        <end position="92"/>
    </location>
</feature>
<dbReference type="EMBL" id="PVTD01000001">
    <property type="protein sequence ID" value="PRY26080.1"/>
    <property type="molecule type" value="Genomic_DNA"/>
</dbReference>
<dbReference type="Proteomes" id="UP000239480">
    <property type="component" value="Unassembled WGS sequence"/>
</dbReference>
<evidence type="ECO:0000313" key="4">
    <source>
        <dbReference type="Proteomes" id="UP000239480"/>
    </source>
</evidence>
<keyword evidence="2" id="KW-1133">Transmembrane helix</keyword>
<organism evidence="3 4">
    <name type="scientific">Aliiruegeria haliotis</name>
    <dbReference type="NCBI Taxonomy" id="1280846"/>
    <lineage>
        <taxon>Bacteria</taxon>
        <taxon>Pseudomonadati</taxon>
        <taxon>Pseudomonadota</taxon>
        <taxon>Alphaproteobacteria</taxon>
        <taxon>Rhodobacterales</taxon>
        <taxon>Roseobacteraceae</taxon>
        <taxon>Aliiruegeria</taxon>
    </lineage>
</organism>
<comment type="caution">
    <text evidence="3">The sequence shown here is derived from an EMBL/GenBank/DDBJ whole genome shotgun (WGS) entry which is preliminary data.</text>
</comment>
<keyword evidence="4" id="KW-1185">Reference proteome</keyword>
<sequence length="154" mass="16623">MADGTGGTELPHLPSYVSVPGQTDVLFVVVATFVILLILGLGIFYFKLHALPEQMAHSKSPAQYQLVAILALIGLLTHNNAFWIGALLLAAISLPDFLTPLRSIAMSLQKMSGSEAPEPEPSADVTRYTRAAQSDFVDRDAWEDRDAAEGEKNA</sequence>
<accession>A0A2T0RY47</accession>
<evidence type="ECO:0000256" key="2">
    <source>
        <dbReference type="SAM" id="Phobius"/>
    </source>
</evidence>
<proteinExistence type="predicted"/>
<keyword evidence="2" id="KW-0812">Transmembrane</keyword>
<protein>
    <submittedName>
        <fullName evidence="3">Uncharacterized protein</fullName>
    </submittedName>
</protein>
<feature type="transmembrane region" description="Helical" evidence="2">
    <location>
        <begin position="25"/>
        <end position="46"/>
    </location>
</feature>
<dbReference type="AlphaFoldDB" id="A0A2T0RY47"/>
<dbReference type="RefSeq" id="WP_211300923.1">
    <property type="nucleotide sequence ID" value="NZ_PVTD01000001.1"/>
</dbReference>
<feature type="compositionally biased region" description="Basic and acidic residues" evidence="1">
    <location>
        <begin position="136"/>
        <end position="154"/>
    </location>
</feature>
<reference evidence="3 4" key="1">
    <citation type="submission" date="2018-03" db="EMBL/GenBank/DDBJ databases">
        <title>Genomic Encyclopedia of Archaeal and Bacterial Type Strains, Phase II (KMG-II): from individual species to whole genera.</title>
        <authorList>
            <person name="Goeker M."/>
        </authorList>
    </citation>
    <scope>NUCLEOTIDE SEQUENCE [LARGE SCALE GENOMIC DNA]</scope>
    <source>
        <strain evidence="3 4">DSM 29328</strain>
    </source>
</reference>
<evidence type="ECO:0000313" key="3">
    <source>
        <dbReference type="EMBL" id="PRY26080.1"/>
    </source>
</evidence>
<evidence type="ECO:0000256" key="1">
    <source>
        <dbReference type="SAM" id="MobiDB-lite"/>
    </source>
</evidence>
<name>A0A2T0RY47_9RHOB</name>
<gene>
    <name evidence="3" type="ORF">CLV78_101173</name>
</gene>